<evidence type="ECO:0000256" key="1">
    <source>
        <dbReference type="SAM" id="SignalP"/>
    </source>
</evidence>
<keyword evidence="3" id="KW-1185">Reference proteome</keyword>
<reference evidence="2 3" key="1">
    <citation type="submission" date="2021-06" db="EMBL/GenBank/DDBJ databases">
        <title>Caerostris extrusa draft genome.</title>
        <authorList>
            <person name="Kono N."/>
            <person name="Arakawa K."/>
        </authorList>
    </citation>
    <scope>NUCLEOTIDE SEQUENCE [LARGE SCALE GENOMIC DNA]</scope>
</reference>
<evidence type="ECO:0008006" key="4">
    <source>
        <dbReference type="Google" id="ProtNLM"/>
    </source>
</evidence>
<feature type="signal peptide" evidence="1">
    <location>
        <begin position="1"/>
        <end position="26"/>
    </location>
</feature>
<keyword evidence="1" id="KW-0732">Signal</keyword>
<protein>
    <recommendedName>
        <fullName evidence="4">Secreted protein</fullName>
    </recommendedName>
</protein>
<dbReference type="AlphaFoldDB" id="A0AAV4UV29"/>
<sequence>MPFIRVLPDCISRLFAFLSFLFFSLSLDSDRRFPGEGIFREEKEMVMESFVVCTERENLQLKDCSESALLKVHWDGGEGLLISKCGIRVQGSYEHCPFHFCFDDRGFEPNISCSETHCTSQK</sequence>
<evidence type="ECO:0000313" key="2">
    <source>
        <dbReference type="EMBL" id="GIY61795.1"/>
    </source>
</evidence>
<organism evidence="2 3">
    <name type="scientific">Caerostris extrusa</name>
    <name type="common">Bark spider</name>
    <name type="synonym">Caerostris bankana</name>
    <dbReference type="NCBI Taxonomy" id="172846"/>
    <lineage>
        <taxon>Eukaryota</taxon>
        <taxon>Metazoa</taxon>
        <taxon>Ecdysozoa</taxon>
        <taxon>Arthropoda</taxon>
        <taxon>Chelicerata</taxon>
        <taxon>Arachnida</taxon>
        <taxon>Araneae</taxon>
        <taxon>Araneomorphae</taxon>
        <taxon>Entelegynae</taxon>
        <taxon>Araneoidea</taxon>
        <taxon>Araneidae</taxon>
        <taxon>Caerostris</taxon>
    </lineage>
</organism>
<dbReference type="Proteomes" id="UP001054945">
    <property type="component" value="Unassembled WGS sequence"/>
</dbReference>
<gene>
    <name evidence="2" type="ORF">CEXT_244201</name>
</gene>
<comment type="caution">
    <text evidence="2">The sequence shown here is derived from an EMBL/GenBank/DDBJ whole genome shotgun (WGS) entry which is preliminary data.</text>
</comment>
<dbReference type="EMBL" id="BPLR01013521">
    <property type="protein sequence ID" value="GIY61795.1"/>
    <property type="molecule type" value="Genomic_DNA"/>
</dbReference>
<feature type="chain" id="PRO_5043708285" description="Secreted protein" evidence="1">
    <location>
        <begin position="27"/>
        <end position="122"/>
    </location>
</feature>
<name>A0AAV4UV29_CAEEX</name>
<accession>A0AAV4UV29</accession>
<proteinExistence type="predicted"/>
<evidence type="ECO:0000313" key="3">
    <source>
        <dbReference type="Proteomes" id="UP001054945"/>
    </source>
</evidence>